<evidence type="ECO:0000256" key="7">
    <source>
        <dbReference type="ARBA" id="ARBA00023308"/>
    </source>
</evidence>
<dbReference type="GO" id="GO:0004370">
    <property type="term" value="F:glycerol kinase activity"/>
    <property type="evidence" value="ECO:0007669"/>
    <property type="project" value="TreeGrafter"/>
</dbReference>
<dbReference type="InterPro" id="IPR013449">
    <property type="entry name" value="Rhamnulokinase"/>
</dbReference>
<reference evidence="11 12" key="1">
    <citation type="submission" date="2018-03" db="EMBL/GenBank/DDBJ databases">
        <title>Genomic Encyclopedia of Archaeal and Bacterial Type Strains, Phase II (KMG-II): from individual species to whole genera.</title>
        <authorList>
            <person name="Goeker M."/>
        </authorList>
    </citation>
    <scope>NUCLEOTIDE SEQUENCE [LARGE SCALE GENOMIC DNA]</scope>
    <source>
        <strain evidence="11 12">DSM 13175</strain>
    </source>
</reference>
<evidence type="ECO:0000256" key="3">
    <source>
        <dbReference type="ARBA" id="ARBA00022741"/>
    </source>
</evidence>
<feature type="domain" description="Carbohydrate kinase FGGY C-terminal" evidence="10">
    <location>
        <begin position="252"/>
        <end position="440"/>
    </location>
</feature>
<dbReference type="Proteomes" id="UP000238205">
    <property type="component" value="Unassembled WGS sequence"/>
</dbReference>
<gene>
    <name evidence="11" type="ORF">CLV38_13710</name>
</gene>
<evidence type="ECO:0000313" key="11">
    <source>
        <dbReference type="EMBL" id="PRY75085.1"/>
    </source>
</evidence>
<dbReference type="NCBIfam" id="TIGR02627">
    <property type="entry name" value="rhamnulo_kin"/>
    <property type="match status" value="1"/>
</dbReference>
<feature type="domain" description="Carbohydrate kinase FGGY N-terminal" evidence="9">
    <location>
        <begin position="4"/>
        <end position="242"/>
    </location>
</feature>
<dbReference type="GO" id="GO:0008993">
    <property type="term" value="F:rhamnulokinase activity"/>
    <property type="evidence" value="ECO:0007669"/>
    <property type="project" value="UniProtKB-UniRule"/>
</dbReference>
<dbReference type="AlphaFoldDB" id="A0A2T0VUF7"/>
<dbReference type="FunFam" id="3.30.420.40:FF:000064">
    <property type="entry name" value="Rhamnulokinase"/>
    <property type="match status" value="1"/>
</dbReference>
<evidence type="ECO:0000313" key="12">
    <source>
        <dbReference type="Proteomes" id="UP000238205"/>
    </source>
</evidence>
<dbReference type="GO" id="GO:0006071">
    <property type="term" value="P:glycerol metabolic process"/>
    <property type="evidence" value="ECO:0007669"/>
    <property type="project" value="TreeGrafter"/>
</dbReference>
<evidence type="ECO:0000256" key="4">
    <source>
        <dbReference type="ARBA" id="ARBA00022777"/>
    </source>
</evidence>
<keyword evidence="6" id="KW-1015">Disulfide bond</keyword>
<dbReference type="GO" id="GO:0019301">
    <property type="term" value="P:rhamnose catabolic process"/>
    <property type="evidence" value="ECO:0007669"/>
    <property type="project" value="UniProtKB-UniRule"/>
</dbReference>
<dbReference type="CDD" id="cd07771">
    <property type="entry name" value="ASKHA_NBD_FGGY_RhaB-like"/>
    <property type="match status" value="1"/>
</dbReference>
<evidence type="ECO:0000256" key="2">
    <source>
        <dbReference type="ARBA" id="ARBA00022679"/>
    </source>
</evidence>
<proteinExistence type="inferred from homology"/>
<keyword evidence="5" id="KW-0067">ATP-binding</keyword>
<dbReference type="Gene3D" id="3.30.420.40">
    <property type="match status" value="2"/>
</dbReference>
<keyword evidence="3" id="KW-0547">Nucleotide-binding</keyword>
<evidence type="ECO:0000256" key="1">
    <source>
        <dbReference type="ARBA" id="ARBA00009156"/>
    </source>
</evidence>
<dbReference type="PANTHER" id="PTHR10196:SF93">
    <property type="entry name" value="L-RHAMNULOKINASE"/>
    <property type="match status" value="1"/>
</dbReference>
<accession>A0A2T0VUF7</accession>
<name>A0A2T0VUF7_9LACT</name>
<dbReference type="PANTHER" id="PTHR10196">
    <property type="entry name" value="SUGAR KINASE"/>
    <property type="match status" value="1"/>
</dbReference>
<keyword evidence="2" id="KW-0808">Transferase</keyword>
<dbReference type="InterPro" id="IPR018485">
    <property type="entry name" value="FGGY_C"/>
</dbReference>
<organism evidence="11 12">
    <name type="scientific">Alkalibacterium olivapovliticus</name>
    <dbReference type="NCBI Taxonomy" id="99907"/>
    <lineage>
        <taxon>Bacteria</taxon>
        <taxon>Bacillati</taxon>
        <taxon>Bacillota</taxon>
        <taxon>Bacilli</taxon>
        <taxon>Lactobacillales</taxon>
        <taxon>Carnobacteriaceae</taxon>
        <taxon>Alkalibacterium</taxon>
    </lineage>
</organism>
<keyword evidence="4 11" id="KW-0418">Kinase</keyword>
<evidence type="ECO:0000259" key="10">
    <source>
        <dbReference type="Pfam" id="PF02782"/>
    </source>
</evidence>
<sequence length="467" mass="52724">MKRYIAVDIGASSGRLVHGFLNEGKLITEEIHRFENGFQKADNHDRWNIDELIREIFVGLEKAKEKGIDEAYLGIDTWAVDYVMIREDGEKVADPVSYRDKRTNNKIEELTSHLEKEYIYEKTGIQFLELNTLYQLYAEDRELLKIADKILFIPDYIGYVLTGEKTTEVTNASTTQMLNLSSALFDEELMDLVGVSKDVFAPFANPGKALGKVLDKWSDHYDLPAIEVISVASHDTASAVAGIPATSKDDWAYLSSGTWSLIGVESPVPVNTKAAYHHNFTNERGVYGTYRILKNIMGLWMVQEVRGAYLQDISFAEMARQADELDYFTSVVDVNDTRFTNPDDMIEEIQLACKETDQPVPETIGELTNCIYSSLAISYETELNNIEKITGKEIKHLHIVGGGSNLERLNEITAERTRTTVYAGPDESSAIGNLLVQMIAVEDIRDLQEGREILSRSFDIKEYKPKK</sequence>
<dbReference type="SUPFAM" id="SSF53067">
    <property type="entry name" value="Actin-like ATPase domain"/>
    <property type="match status" value="2"/>
</dbReference>
<comment type="similarity">
    <text evidence="1">Belongs to the FGGY kinase family.</text>
</comment>
<dbReference type="EC" id="2.7.1.5" evidence="8"/>
<dbReference type="GO" id="GO:0005829">
    <property type="term" value="C:cytosol"/>
    <property type="evidence" value="ECO:0007669"/>
    <property type="project" value="TreeGrafter"/>
</dbReference>
<dbReference type="InterPro" id="IPR018484">
    <property type="entry name" value="FGGY_N"/>
</dbReference>
<keyword evidence="7" id="KW-0684">Rhamnose metabolism</keyword>
<comment type="caution">
    <text evidence="11">The sequence shown here is derived from an EMBL/GenBank/DDBJ whole genome shotgun (WGS) entry which is preliminary data.</text>
</comment>
<dbReference type="GO" id="GO:0005524">
    <property type="term" value="F:ATP binding"/>
    <property type="evidence" value="ECO:0007669"/>
    <property type="project" value="UniProtKB-KW"/>
</dbReference>
<dbReference type="Pfam" id="PF02782">
    <property type="entry name" value="FGGY_C"/>
    <property type="match status" value="1"/>
</dbReference>
<evidence type="ECO:0000256" key="5">
    <source>
        <dbReference type="ARBA" id="ARBA00022840"/>
    </source>
</evidence>
<evidence type="ECO:0000259" key="9">
    <source>
        <dbReference type="Pfam" id="PF00370"/>
    </source>
</evidence>
<evidence type="ECO:0000256" key="6">
    <source>
        <dbReference type="ARBA" id="ARBA00023157"/>
    </source>
</evidence>
<protein>
    <recommendedName>
        <fullName evidence="8">Rhamnulokinase</fullName>
        <ecNumber evidence="8">2.7.1.5</ecNumber>
    </recommendedName>
</protein>
<evidence type="ECO:0000256" key="8">
    <source>
        <dbReference type="NCBIfam" id="TIGR02627"/>
    </source>
</evidence>
<dbReference type="Pfam" id="PF00370">
    <property type="entry name" value="FGGY_N"/>
    <property type="match status" value="1"/>
</dbReference>
<dbReference type="InterPro" id="IPR043129">
    <property type="entry name" value="ATPase_NBD"/>
</dbReference>
<keyword evidence="12" id="KW-1185">Reference proteome</keyword>
<dbReference type="EMBL" id="PVTO01000037">
    <property type="protein sequence ID" value="PRY75085.1"/>
    <property type="molecule type" value="Genomic_DNA"/>
</dbReference>